<name>A0A9X1NLQ9_9ACTN</name>
<reference evidence="3" key="1">
    <citation type="submission" date="2021-11" db="EMBL/GenBank/DDBJ databases">
        <title>Streptomyces corallinus and Kineosporia corallina sp. nov., two new coral-derived marine actinobacteria.</title>
        <authorList>
            <person name="Buangrab K."/>
            <person name="Sutthacheep M."/>
            <person name="Yeemin T."/>
            <person name="Harunari E."/>
            <person name="Igarashi Y."/>
            <person name="Sripreechasak P."/>
            <person name="Kanchanasin P."/>
            <person name="Tanasupawat S."/>
            <person name="Phongsopitanun W."/>
        </authorList>
    </citation>
    <scope>NUCLEOTIDE SEQUENCE</scope>
    <source>
        <strain evidence="3">JCM 31032</strain>
    </source>
</reference>
<dbReference type="CDD" id="cd00093">
    <property type="entry name" value="HTH_XRE"/>
    <property type="match status" value="1"/>
</dbReference>
<dbReference type="GO" id="GO:0005829">
    <property type="term" value="C:cytosol"/>
    <property type="evidence" value="ECO:0007669"/>
    <property type="project" value="TreeGrafter"/>
</dbReference>
<evidence type="ECO:0000313" key="4">
    <source>
        <dbReference type="Proteomes" id="UP001138997"/>
    </source>
</evidence>
<dbReference type="SMART" id="SM00530">
    <property type="entry name" value="HTH_XRE"/>
    <property type="match status" value="1"/>
</dbReference>
<dbReference type="GO" id="GO:0003700">
    <property type="term" value="F:DNA-binding transcription factor activity"/>
    <property type="evidence" value="ECO:0007669"/>
    <property type="project" value="TreeGrafter"/>
</dbReference>
<keyword evidence="1" id="KW-0238">DNA-binding</keyword>
<dbReference type="Pfam" id="PF07883">
    <property type="entry name" value="Cupin_2"/>
    <property type="match status" value="1"/>
</dbReference>
<dbReference type="RefSeq" id="WP_231449329.1">
    <property type="nucleotide sequence ID" value="NZ_JAJOMB010000030.1"/>
</dbReference>
<protein>
    <submittedName>
        <fullName evidence="3">Helix-turn-helix domain-containing protein</fullName>
    </submittedName>
</protein>
<dbReference type="InterPro" id="IPR010982">
    <property type="entry name" value="Lambda_DNA-bd_dom_sf"/>
</dbReference>
<dbReference type="InterPro" id="IPR013096">
    <property type="entry name" value="Cupin_2"/>
</dbReference>
<dbReference type="Gene3D" id="2.60.120.10">
    <property type="entry name" value="Jelly Rolls"/>
    <property type="match status" value="1"/>
</dbReference>
<dbReference type="InterPro" id="IPR014710">
    <property type="entry name" value="RmlC-like_jellyroll"/>
</dbReference>
<dbReference type="CDD" id="cd02209">
    <property type="entry name" value="cupin_XRE_C"/>
    <property type="match status" value="1"/>
</dbReference>
<keyword evidence="4" id="KW-1185">Reference proteome</keyword>
<dbReference type="PROSITE" id="PS50943">
    <property type="entry name" value="HTH_CROC1"/>
    <property type="match status" value="1"/>
</dbReference>
<dbReference type="PANTHER" id="PTHR46797:SF1">
    <property type="entry name" value="METHYLPHOSPHONATE SYNTHASE"/>
    <property type="match status" value="1"/>
</dbReference>
<evidence type="ECO:0000259" key="2">
    <source>
        <dbReference type="PROSITE" id="PS50943"/>
    </source>
</evidence>
<proteinExistence type="predicted"/>
<dbReference type="SUPFAM" id="SSF47413">
    <property type="entry name" value="lambda repressor-like DNA-binding domains"/>
    <property type="match status" value="1"/>
</dbReference>
<dbReference type="InterPro" id="IPR011051">
    <property type="entry name" value="RmlC_Cupin_sf"/>
</dbReference>
<dbReference type="InterPro" id="IPR050807">
    <property type="entry name" value="TransReg_Diox_bact_type"/>
</dbReference>
<gene>
    <name evidence="3" type="ORF">LR394_36835</name>
</gene>
<sequence length="183" mass="19494">MEDSLLGARIRQLRRARGLTLADLAEAAGLTHGFLSKLERGLANPSIPSLSAIALALGTSQVELLAGTPAPDLPVVQVQRAHEGMSGPYGLGSAQLLTSGDRRLQPMLFEGSNTDPGEFFTHAEDEFIHVTHGRVLVDLGPQGTAELEPGDSLYFAGGVPHRWAAAEPGCYRLFIVKEGTRMP</sequence>
<evidence type="ECO:0000313" key="3">
    <source>
        <dbReference type="EMBL" id="MCD5316478.1"/>
    </source>
</evidence>
<evidence type="ECO:0000256" key="1">
    <source>
        <dbReference type="ARBA" id="ARBA00023125"/>
    </source>
</evidence>
<dbReference type="GO" id="GO:0003677">
    <property type="term" value="F:DNA binding"/>
    <property type="evidence" value="ECO:0007669"/>
    <property type="project" value="UniProtKB-KW"/>
</dbReference>
<feature type="domain" description="HTH cro/C1-type" evidence="2">
    <location>
        <begin position="10"/>
        <end position="64"/>
    </location>
</feature>
<dbReference type="AlphaFoldDB" id="A0A9X1NLQ9"/>
<dbReference type="Gene3D" id="1.10.260.40">
    <property type="entry name" value="lambda repressor-like DNA-binding domains"/>
    <property type="match status" value="1"/>
</dbReference>
<accession>A0A9X1NLQ9</accession>
<dbReference type="SUPFAM" id="SSF51182">
    <property type="entry name" value="RmlC-like cupins"/>
    <property type="match status" value="1"/>
</dbReference>
<organism evidence="3 4">
    <name type="scientific">Kineosporia babensis</name>
    <dbReference type="NCBI Taxonomy" id="499548"/>
    <lineage>
        <taxon>Bacteria</taxon>
        <taxon>Bacillati</taxon>
        <taxon>Actinomycetota</taxon>
        <taxon>Actinomycetes</taxon>
        <taxon>Kineosporiales</taxon>
        <taxon>Kineosporiaceae</taxon>
        <taxon>Kineosporia</taxon>
    </lineage>
</organism>
<dbReference type="Pfam" id="PF13560">
    <property type="entry name" value="HTH_31"/>
    <property type="match status" value="1"/>
</dbReference>
<dbReference type="PANTHER" id="PTHR46797">
    <property type="entry name" value="HTH-TYPE TRANSCRIPTIONAL REGULATOR"/>
    <property type="match status" value="1"/>
</dbReference>
<dbReference type="InterPro" id="IPR001387">
    <property type="entry name" value="Cro/C1-type_HTH"/>
</dbReference>
<dbReference type="Proteomes" id="UP001138997">
    <property type="component" value="Unassembled WGS sequence"/>
</dbReference>
<comment type="caution">
    <text evidence="3">The sequence shown here is derived from an EMBL/GenBank/DDBJ whole genome shotgun (WGS) entry which is preliminary data.</text>
</comment>
<dbReference type="EMBL" id="JAJOMB010000030">
    <property type="protein sequence ID" value="MCD5316478.1"/>
    <property type="molecule type" value="Genomic_DNA"/>
</dbReference>